<protein>
    <submittedName>
        <fullName evidence="4">FG-GAP-like repeat-containing protein</fullName>
    </submittedName>
</protein>
<reference evidence="4" key="1">
    <citation type="submission" date="2022-10" db="EMBL/GenBank/DDBJ databases">
        <title>Comparative genomics and taxonomic characterization of three novel marine species of genus Reichenbachiella exhibiting antioxidant and polysaccharide degradation activities.</title>
        <authorList>
            <person name="Muhammad N."/>
            <person name="Lee Y.-J."/>
            <person name="Ko J."/>
            <person name="Kim S.-G."/>
        </authorList>
    </citation>
    <scope>NUCLEOTIDE SEQUENCE</scope>
    <source>
        <strain evidence="4">Wsw4-B4</strain>
    </source>
</reference>
<dbReference type="InterPro" id="IPR035986">
    <property type="entry name" value="PKD_dom_sf"/>
</dbReference>
<dbReference type="InterPro" id="IPR013517">
    <property type="entry name" value="FG-GAP"/>
</dbReference>
<proteinExistence type="predicted"/>
<dbReference type="RefSeq" id="WP_263050667.1">
    <property type="nucleotide sequence ID" value="NZ_CP106735.1"/>
</dbReference>
<gene>
    <name evidence="4" type="ORF">N7E81_16325</name>
</gene>
<feature type="signal peptide" evidence="2">
    <location>
        <begin position="1"/>
        <end position="27"/>
    </location>
</feature>
<sequence>MNKNIHTMTKYILTTLLSIASMTYVHAQAPYINSISPSSAGVGEVINITGSNFTGVNKIYFGGVLADNATISVSPNYITVAVPFGATFDQIVVLHPTNGAGYSSQKFNPTYGGQSTTAANVALAMASESGQHLFSTGQNQSQDLCACDFDNDGDLDVIVSNVEGNSITVFTNTTSAVGTVSFSSSSIINSSPVTNVTCGDIDGDGKPDFTANALSDDASIYIYHNTSTVANTITFDPIKTYKLPRTPSNDIRKPGRMVIHDLDLDGKPEISVVTQGENIIYYFKNSSTVGTIDLEDPEPLTATENAGAVGLGGFDVADLNNDGMPELVVSNFSGNGYYIFKNSSSPGVLLFDQPDYYPTIKNINNLKTGDLNNDGFLDIVLTNGDLPSENYIEIAQNTTSNSGGTISFNTTFKVTGITSNWGLDFGDIDGDGKLDLAIASYGVQGYFAVMNKNNGVDTLSPSDFDVAKISDTNDTKNILIADADHDGKPDFLYISKSKSGLVGNLGVMLNQNCFTPVISPSGTIKLCDAESIDLIAPGSGYTYLWEKDNVPQPSTTNTLSTSTAGVYTVTIEDGCSTTSAAVTVEVVGESYTSPSFTFTDATPCSGDDITLNVNAGAGTASYLWSGPNGFTSTDENPILTGVTAQHSGNYTVTTTSNTFGCQKTSAEVTLTVTTTPVVSVINPLPDSFCSGSTLDLSTNEFSGYTYDWKLDGASFTPTAQTDPSLLEASAAGDYSVTVTGSGCSYTSEARTLSEVAPPVSSFTVSDADLTFCENTAAIFTASSTGAFDIENTWDFGDGSTPETSNSLSHTFSSNGSYDVSVTAKYIGIANCTYTAATQEMTIVAPPSGAALDLIQSTNSDPLTYDKCPENEVTLLLADSYMSYDWVVNGTDTVSTTAVAKVSTEAEVYVELVNDDNCAFRSSSIDVINYAGGGIEISTTNPNSIEDDIDLGKIINLEDNQTTVSLSVSNTANPAWEPAAYIDDTTAVDVTVSRTSGKQLIKVYGTDVLGCNVQDSVTLITPGVRADRSFTPNGDGIGDCWQISNVGSTDCEVVIFDSKGRRIRDIAFNGDTTDDCVWDGTKSGGSPLPDGVYYYFIKCSDGDNEGSGSIFMAR</sequence>
<dbReference type="Pfam" id="PF13585">
    <property type="entry name" value="CHU_C"/>
    <property type="match status" value="1"/>
</dbReference>
<feature type="chain" id="PRO_5045622346" evidence="2">
    <location>
        <begin position="28"/>
        <end position="1113"/>
    </location>
</feature>
<dbReference type="SUPFAM" id="SSF49299">
    <property type="entry name" value="PKD domain"/>
    <property type="match status" value="1"/>
</dbReference>
<dbReference type="Proteomes" id="UP001062165">
    <property type="component" value="Chromosome"/>
</dbReference>
<dbReference type="PROSITE" id="PS50093">
    <property type="entry name" value="PKD"/>
    <property type="match status" value="1"/>
</dbReference>
<dbReference type="Gene3D" id="2.130.10.130">
    <property type="entry name" value="Integrin alpha, N-terminal"/>
    <property type="match status" value="1"/>
</dbReference>
<accession>A0ABY6CYH6</accession>
<evidence type="ECO:0000256" key="2">
    <source>
        <dbReference type="SAM" id="SignalP"/>
    </source>
</evidence>
<evidence type="ECO:0000259" key="3">
    <source>
        <dbReference type="PROSITE" id="PS50093"/>
    </source>
</evidence>
<dbReference type="Pfam" id="PF18911">
    <property type="entry name" value="PKD_4"/>
    <property type="match status" value="1"/>
</dbReference>
<name>A0ABY6CYH6_9BACT</name>
<dbReference type="SUPFAM" id="SSF81296">
    <property type="entry name" value="E set domains"/>
    <property type="match status" value="1"/>
</dbReference>
<keyword evidence="5" id="KW-1185">Reference proteome</keyword>
<evidence type="ECO:0000256" key="1">
    <source>
        <dbReference type="ARBA" id="ARBA00022729"/>
    </source>
</evidence>
<feature type="domain" description="PKD" evidence="3">
    <location>
        <begin position="779"/>
        <end position="823"/>
    </location>
</feature>
<dbReference type="PANTHER" id="PTHR44103:SF1">
    <property type="entry name" value="PROPROTEIN CONVERTASE P"/>
    <property type="match status" value="1"/>
</dbReference>
<organism evidence="4 5">
    <name type="scientific">Reichenbachiella carrageenanivorans</name>
    <dbReference type="NCBI Taxonomy" id="2979869"/>
    <lineage>
        <taxon>Bacteria</taxon>
        <taxon>Pseudomonadati</taxon>
        <taxon>Bacteroidota</taxon>
        <taxon>Cytophagia</taxon>
        <taxon>Cytophagales</taxon>
        <taxon>Reichenbachiellaceae</taxon>
        <taxon>Reichenbachiella</taxon>
    </lineage>
</organism>
<dbReference type="EMBL" id="CP106735">
    <property type="protein sequence ID" value="UXX78923.1"/>
    <property type="molecule type" value="Genomic_DNA"/>
</dbReference>
<dbReference type="NCBIfam" id="TIGR04131">
    <property type="entry name" value="Bac_Flav_CTERM"/>
    <property type="match status" value="1"/>
</dbReference>
<dbReference type="PANTHER" id="PTHR44103">
    <property type="entry name" value="PROPROTEIN CONVERTASE P"/>
    <property type="match status" value="1"/>
</dbReference>
<dbReference type="Gene3D" id="2.60.40.10">
    <property type="entry name" value="Immunoglobulins"/>
    <property type="match status" value="5"/>
</dbReference>
<dbReference type="SUPFAM" id="SSF69318">
    <property type="entry name" value="Integrin alpha N-terminal domain"/>
    <property type="match status" value="1"/>
</dbReference>
<evidence type="ECO:0000313" key="4">
    <source>
        <dbReference type="EMBL" id="UXX78923.1"/>
    </source>
</evidence>
<dbReference type="InterPro" id="IPR000601">
    <property type="entry name" value="PKD_dom"/>
</dbReference>
<dbReference type="Pfam" id="PF13517">
    <property type="entry name" value="FG-GAP_3"/>
    <property type="match status" value="3"/>
</dbReference>
<dbReference type="InterPro" id="IPR028994">
    <property type="entry name" value="Integrin_alpha_N"/>
</dbReference>
<dbReference type="InterPro" id="IPR026341">
    <property type="entry name" value="T9SS_type_B"/>
</dbReference>
<dbReference type="Gene3D" id="2.60.40.4070">
    <property type="match status" value="1"/>
</dbReference>
<dbReference type="InterPro" id="IPR013783">
    <property type="entry name" value="Ig-like_fold"/>
</dbReference>
<dbReference type="InterPro" id="IPR014756">
    <property type="entry name" value="Ig_E-set"/>
</dbReference>
<evidence type="ECO:0000313" key="5">
    <source>
        <dbReference type="Proteomes" id="UP001062165"/>
    </source>
</evidence>
<keyword evidence="1 2" id="KW-0732">Signal</keyword>
<dbReference type="CDD" id="cd00146">
    <property type="entry name" value="PKD"/>
    <property type="match status" value="1"/>
</dbReference>